<keyword evidence="2" id="KW-1185">Reference proteome</keyword>
<dbReference type="Proteomes" id="UP000186102">
    <property type="component" value="Unassembled WGS sequence"/>
</dbReference>
<dbReference type="AlphaFoldDB" id="A0A1Q8QVI5"/>
<evidence type="ECO:0000313" key="1">
    <source>
        <dbReference type="EMBL" id="OLN31361.1"/>
    </source>
</evidence>
<organism evidence="1 2">
    <name type="scientific">Desulfosporosinus metallidurans</name>
    <dbReference type="NCBI Taxonomy" id="1888891"/>
    <lineage>
        <taxon>Bacteria</taxon>
        <taxon>Bacillati</taxon>
        <taxon>Bacillota</taxon>
        <taxon>Clostridia</taxon>
        <taxon>Eubacteriales</taxon>
        <taxon>Desulfitobacteriaceae</taxon>
        <taxon>Desulfosporosinus</taxon>
    </lineage>
</organism>
<gene>
    <name evidence="1" type="ORF">DSOL_2700</name>
</gene>
<evidence type="ECO:0000313" key="2">
    <source>
        <dbReference type="Proteomes" id="UP000186102"/>
    </source>
</evidence>
<sequence length="49" mass="5651">MFANTPMYYPSIEYAKEKNELELWRESHNIKQGHAQAEVPEQLGGMNLG</sequence>
<dbReference type="STRING" id="1888891.DSOL_2700"/>
<reference evidence="1 2" key="1">
    <citation type="submission" date="2016-09" db="EMBL/GenBank/DDBJ databases">
        <title>Complete genome of Desulfosporosinus sp. OL.</title>
        <authorList>
            <person name="Mardanov A."/>
            <person name="Beletsky A."/>
            <person name="Panova A."/>
            <person name="Karnachuk O."/>
            <person name="Ravin N."/>
        </authorList>
    </citation>
    <scope>NUCLEOTIDE SEQUENCE [LARGE SCALE GENOMIC DNA]</scope>
    <source>
        <strain evidence="1 2">OL</strain>
    </source>
</reference>
<accession>A0A1Q8QVI5</accession>
<dbReference type="RefSeq" id="WP_170871506.1">
    <property type="nucleotide sequence ID" value="NZ_MLBF01000019.1"/>
</dbReference>
<dbReference type="EMBL" id="MLBF01000019">
    <property type="protein sequence ID" value="OLN31361.1"/>
    <property type="molecule type" value="Genomic_DNA"/>
</dbReference>
<name>A0A1Q8QVI5_9FIRM</name>
<protein>
    <submittedName>
        <fullName evidence="1">Uncharacterized protein</fullName>
    </submittedName>
</protein>
<comment type="caution">
    <text evidence="1">The sequence shown here is derived from an EMBL/GenBank/DDBJ whole genome shotgun (WGS) entry which is preliminary data.</text>
</comment>
<proteinExistence type="predicted"/>